<accession>F2DA07</accession>
<proteinExistence type="evidence at transcript level"/>
<dbReference type="PANTHER" id="PTHR33091:SF95">
    <property type="entry name" value="(BREAD WHEAT) HYPOTHETICAL PROTEIN"/>
    <property type="match status" value="1"/>
</dbReference>
<comment type="similarity">
    <text evidence="2">Belongs to the protease inhibitor I13 (potato type I serine protease inhibitor) family.</text>
</comment>
<dbReference type="AlphaFoldDB" id="F2DA07"/>
<evidence type="ECO:0000256" key="3">
    <source>
        <dbReference type="ARBA" id="ARBA00022690"/>
    </source>
</evidence>
<dbReference type="EnsemblPlants" id="HORVU.MOREX.r3.3HG0234040.2">
    <property type="protein sequence ID" value="HORVU.MOREX.r3.3HG0234040.2.CDS2"/>
    <property type="gene ID" value="HORVU.MOREX.r3.3HG0234040"/>
</dbReference>
<evidence type="ECO:0000256" key="2">
    <source>
        <dbReference type="ARBA" id="ARBA00008210"/>
    </source>
</evidence>
<dbReference type="Gene3D" id="3.30.10.10">
    <property type="entry name" value="Trypsin Inhibitor V, subunit A"/>
    <property type="match status" value="1"/>
</dbReference>
<dbReference type="EMBL" id="AK360720">
    <property type="protein sequence ID" value="BAJ91928.1"/>
    <property type="molecule type" value="mRNA"/>
</dbReference>
<dbReference type="GO" id="GO:0009611">
    <property type="term" value="P:response to wounding"/>
    <property type="evidence" value="ECO:0007669"/>
    <property type="project" value="InterPro"/>
</dbReference>
<evidence type="ECO:0000313" key="6">
    <source>
        <dbReference type="EnsemblPlants" id="HORVU.MOREX.r3.3HG0234040.1.CDS1"/>
    </source>
</evidence>
<dbReference type="Proteomes" id="UP000011116">
    <property type="component" value="Chromosome 3H"/>
</dbReference>
<keyword evidence="7" id="KW-1185">Reference proteome</keyword>
<dbReference type="InterPro" id="IPR000864">
    <property type="entry name" value="Prot_inh_pot1"/>
</dbReference>
<dbReference type="STRING" id="112509.F2DA07"/>
<evidence type="ECO:0000313" key="7">
    <source>
        <dbReference type="Proteomes" id="UP000011116"/>
    </source>
</evidence>
<sequence length="71" mass="7923">MSSSDDSCGKKASWPELVGMSIEEAKKIIMKDRPDVKIIEVFPVGTAVTEDLRFDRVRIFVNTVAEIPRIG</sequence>
<dbReference type="Pfam" id="PF00280">
    <property type="entry name" value="potato_inhibit"/>
    <property type="match status" value="1"/>
</dbReference>
<dbReference type="PRINTS" id="PR00292">
    <property type="entry name" value="POTATOINHBTR"/>
</dbReference>
<reference evidence="6" key="3">
    <citation type="submission" date="2020-10" db="EMBL/GenBank/DDBJ databases">
        <authorList>
            <person name="Scholz U."/>
            <person name="Mascher M."/>
            <person name="Fiebig A."/>
        </authorList>
    </citation>
    <scope>NUCLEOTIDE SEQUENCE [LARGE SCALE GENOMIC DNA]</scope>
    <source>
        <strain evidence="6">cv. Morex</strain>
    </source>
</reference>
<protein>
    <submittedName>
        <fullName evidence="5">Predicted protein</fullName>
    </submittedName>
</protein>
<evidence type="ECO:0000256" key="1">
    <source>
        <dbReference type="ARBA" id="ARBA00002177"/>
    </source>
</evidence>
<dbReference type="OMA" id="LNAHIEI"/>
<comment type="function">
    <text evidence="1">Inhibits both subtilisin and chymotrypsin.</text>
</comment>
<evidence type="ECO:0000256" key="4">
    <source>
        <dbReference type="ARBA" id="ARBA00022900"/>
    </source>
</evidence>
<dbReference type="Gramene" id="HORVU.MOREX.r2.3HG0194250.1">
    <property type="protein sequence ID" value="HORVU.MOREX.r2.3HG0194250.1.CDS.1"/>
    <property type="gene ID" value="HORVU.MOREX.r2.3HG0194250"/>
</dbReference>
<reference evidence="6" key="4">
    <citation type="submission" date="2022-01" db="UniProtKB">
        <authorList>
            <consortium name="EnsemblPlants"/>
        </authorList>
    </citation>
    <scope>IDENTIFICATION</scope>
    <source>
        <strain evidence="6">subsp. vulgare</strain>
    </source>
</reference>
<dbReference type="InterPro" id="IPR036354">
    <property type="entry name" value="Prot_inh_pot1_sf"/>
</dbReference>
<dbReference type="GO" id="GO:0004867">
    <property type="term" value="F:serine-type endopeptidase inhibitor activity"/>
    <property type="evidence" value="ECO:0007669"/>
    <property type="project" value="UniProtKB-KW"/>
</dbReference>
<organism evidence="5">
    <name type="scientific">Hordeum vulgare subsp. vulgare</name>
    <name type="common">Domesticated barley</name>
    <dbReference type="NCBI Taxonomy" id="112509"/>
    <lineage>
        <taxon>Eukaryota</taxon>
        <taxon>Viridiplantae</taxon>
        <taxon>Streptophyta</taxon>
        <taxon>Embryophyta</taxon>
        <taxon>Tracheophyta</taxon>
        <taxon>Spermatophyta</taxon>
        <taxon>Magnoliopsida</taxon>
        <taxon>Liliopsida</taxon>
        <taxon>Poales</taxon>
        <taxon>Poaceae</taxon>
        <taxon>BOP clade</taxon>
        <taxon>Pooideae</taxon>
        <taxon>Triticodae</taxon>
        <taxon>Triticeae</taxon>
        <taxon>Hordeinae</taxon>
        <taxon>Hordeum</taxon>
    </lineage>
</organism>
<keyword evidence="4" id="KW-0722">Serine protease inhibitor</keyword>
<evidence type="ECO:0000313" key="5">
    <source>
        <dbReference type="EMBL" id="BAJ91928.1"/>
    </source>
</evidence>
<name>F2DA07_HORVV</name>
<keyword evidence="3" id="KW-0646">Protease inhibitor</keyword>
<reference evidence="5" key="1">
    <citation type="journal article" date="2011" name="Plant Physiol.">
        <title>Comprehensive sequence analysis of 24,783 barley full-length cDNAs derived from 12 clone libraries.</title>
        <authorList>
            <person name="Matsumoto T."/>
            <person name="Tanaka T."/>
            <person name="Sakai H."/>
            <person name="Amano N."/>
            <person name="Kanamori H."/>
            <person name="Kurita K."/>
            <person name="Kikuta A."/>
            <person name="Kamiya K."/>
            <person name="Yamamoto M."/>
            <person name="Ikawa H."/>
            <person name="Fujii N."/>
            <person name="Hori K."/>
            <person name="Itoh T."/>
            <person name="Sato K."/>
        </authorList>
    </citation>
    <scope>NUCLEOTIDE SEQUENCE</scope>
</reference>
<dbReference type="Gramene" id="HORVU.MOREX.r3.3HG0234040.2">
    <property type="protein sequence ID" value="HORVU.MOREX.r3.3HG0234040.2.CDS2"/>
    <property type="gene ID" value="HORVU.MOREX.r3.3HG0234040"/>
</dbReference>
<dbReference type="SUPFAM" id="SSF54654">
    <property type="entry name" value="CI-2 family of serine protease inhibitors"/>
    <property type="match status" value="1"/>
</dbReference>
<dbReference type="EnsemblPlants" id="HORVU.MOREX.r3.3HG0234040.1">
    <property type="protein sequence ID" value="HORVU.MOREX.r3.3HG0234040.1.CDS1"/>
    <property type="gene ID" value="HORVU.MOREX.r3.3HG0234040"/>
</dbReference>
<reference evidence="7" key="2">
    <citation type="journal article" date="2012" name="Nature">
        <title>A physical, genetic and functional sequence assembly of the barley genome.</title>
        <authorList>
            <consortium name="The International Barley Genome Sequencing Consortium"/>
            <person name="Mayer K.F."/>
            <person name="Waugh R."/>
            <person name="Brown J.W."/>
            <person name="Schulman A."/>
            <person name="Langridge P."/>
            <person name="Platzer M."/>
            <person name="Fincher G.B."/>
            <person name="Muehlbauer G.J."/>
            <person name="Sato K."/>
            <person name="Close T.J."/>
            <person name="Wise R.P."/>
            <person name="Stein N."/>
        </authorList>
    </citation>
    <scope>NUCLEOTIDE SEQUENCE [LARGE SCALE GENOMIC DNA]</scope>
    <source>
        <strain evidence="7">cv. Morex</strain>
    </source>
</reference>
<dbReference type="PANTHER" id="PTHR33091">
    <property type="entry name" value="PROTEIN, PUTATIVE, EXPRESSED-RELATED"/>
    <property type="match status" value="1"/>
</dbReference>
<dbReference type="SMR" id="F2DA07"/>
<dbReference type="Gramene" id="HORVU.MOREX.r3.3HG0234040.1">
    <property type="protein sequence ID" value="HORVU.MOREX.r3.3HG0234040.1.CDS1"/>
    <property type="gene ID" value="HORVU.MOREX.r3.3HG0234040"/>
</dbReference>